<feature type="non-terminal residue" evidence="1">
    <location>
        <position position="1"/>
    </location>
</feature>
<dbReference type="EMBL" id="BART01010540">
    <property type="protein sequence ID" value="GAG89363.1"/>
    <property type="molecule type" value="Genomic_DNA"/>
</dbReference>
<proteinExistence type="predicted"/>
<comment type="caution">
    <text evidence="1">The sequence shown here is derived from an EMBL/GenBank/DDBJ whole genome shotgun (WGS) entry which is preliminary data.</text>
</comment>
<sequence>IKTRERIFTIRGGPGKYRVFDERENHHGEAPKEFKTVQACMNYICDNLMFELIIIDGQTPQIIESWNV</sequence>
<evidence type="ECO:0000313" key="1">
    <source>
        <dbReference type="EMBL" id="GAG89363.1"/>
    </source>
</evidence>
<gene>
    <name evidence="1" type="ORF">S01H4_22866</name>
</gene>
<organism evidence="1">
    <name type="scientific">marine sediment metagenome</name>
    <dbReference type="NCBI Taxonomy" id="412755"/>
    <lineage>
        <taxon>unclassified sequences</taxon>
        <taxon>metagenomes</taxon>
        <taxon>ecological metagenomes</taxon>
    </lineage>
</organism>
<protein>
    <submittedName>
        <fullName evidence="1">Uncharacterized protein</fullName>
    </submittedName>
</protein>
<dbReference type="AlphaFoldDB" id="X1BYT9"/>
<name>X1BYT9_9ZZZZ</name>
<accession>X1BYT9</accession>
<reference evidence="1" key="1">
    <citation type="journal article" date="2014" name="Front. Microbiol.">
        <title>High frequency of phylogenetically diverse reductive dehalogenase-homologous genes in deep subseafloor sedimentary metagenomes.</title>
        <authorList>
            <person name="Kawai M."/>
            <person name="Futagami T."/>
            <person name="Toyoda A."/>
            <person name="Takaki Y."/>
            <person name="Nishi S."/>
            <person name="Hori S."/>
            <person name="Arai W."/>
            <person name="Tsubouchi T."/>
            <person name="Morono Y."/>
            <person name="Uchiyama I."/>
            <person name="Ito T."/>
            <person name="Fujiyama A."/>
            <person name="Inagaki F."/>
            <person name="Takami H."/>
        </authorList>
    </citation>
    <scope>NUCLEOTIDE SEQUENCE</scope>
    <source>
        <strain evidence="1">Expedition CK06-06</strain>
    </source>
</reference>